<feature type="transmembrane region" description="Helical" evidence="1">
    <location>
        <begin position="103"/>
        <end position="122"/>
    </location>
</feature>
<feature type="transmembrane region" description="Helical" evidence="1">
    <location>
        <begin position="6"/>
        <end position="29"/>
    </location>
</feature>
<organism evidence="2">
    <name type="scientific">Cytobacillus firmus</name>
    <name type="common">Bacillus firmus</name>
    <dbReference type="NCBI Taxonomy" id="1399"/>
    <lineage>
        <taxon>Bacteria</taxon>
        <taxon>Bacillati</taxon>
        <taxon>Bacillota</taxon>
        <taxon>Bacilli</taxon>
        <taxon>Bacillales</taxon>
        <taxon>Bacillaceae</taxon>
        <taxon>Cytobacillus</taxon>
    </lineage>
</organism>
<name>P94313_CYTFI</name>
<evidence type="ECO:0000313" key="2">
    <source>
        <dbReference type="EMBL" id="AAB41691.1"/>
    </source>
</evidence>
<feature type="transmembrane region" description="Helical" evidence="1">
    <location>
        <begin position="129"/>
        <end position="149"/>
    </location>
</feature>
<keyword evidence="1" id="KW-1133">Transmembrane helix</keyword>
<feature type="transmembrane region" description="Helical" evidence="1">
    <location>
        <begin position="190"/>
        <end position="211"/>
    </location>
</feature>
<feature type="transmembrane region" description="Helical" evidence="1">
    <location>
        <begin position="50"/>
        <end position="71"/>
    </location>
</feature>
<protein>
    <submittedName>
        <fullName evidence="2">Hydrophobic protein</fullName>
    </submittedName>
</protein>
<keyword evidence="1" id="KW-0472">Membrane</keyword>
<accession>P94313</accession>
<keyword evidence="1" id="KW-0812">Transmembrane</keyword>
<dbReference type="EMBL" id="U64515">
    <property type="protein sequence ID" value="AAB41691.1"/>
    <property type="molecule type" value="Genomic_DNA"/>
</dbReference>
<reference evidence="2" key="1">
    <citation type="journal article" date="1997" name="Extremophiles">
        <title>Diverse genes of alkaliphilic Bacillus firmus OF4 that complement K+-uptake-deficient Escherichia coli include an ftsH homologue.</title>
        <authorList>
            <person name="Ito M."/>
            <person name="Cooperberg B."/>
            <person name="Krulwich T.A."/>
        </authorList>
    </citation>
    <scope>NUCLEOTIDE SEQUENCE</scope>
    <source>
        <strain evidence="2">OF4</strain>
    </source>
</reference>
<sequence>MNTMITSITTIFGTSYFIFVLIAFLIIGLRMQVQSFSPQGRNDFWEDIKMLFFSAFLMVAIFPILHFLLYLNHAFLLSLRTYMEGAGIDLHSFSVLNTNAFDSFFLVIAGLAEWTLATYLNLVYFFRKILIVLIFMLAPLACISLLYPTTRAFFTTWARDLTGLIFLQSIHGLLFFFILMFNDLYGTHNLFVKLVLLALFIPITGVFTQMFRMGDSSNLSGQAANAMGIGALYRSAKLLKSTGSHVKGLGSAMRGSKLTQTAQKTRISSIAQGEKSKAWQGVKHASAKVGAGTGAMIGSPLGPVGVAAGAAIGSKVTPALVQVGRNASVGASSTVKTIKEALNYNGSNGKGIKGAISNLQERRRISGNLGESVGSIVGAGGTGRKVGEAASGVSNRRLLEAPLSQGGYGGMMPKDLARLHPNQTLQWRQTNEGSAFFLLNESGELGRQVSPMGEADTHLRNGEVRSMDYRLGGESALRKNENGLYTAPAGGFAGSTPDLQRVSNPIIRDANGNRFNDPRVDGKDINPDSYFAHGITNTPSEHGSDKAADQIGAWYQKVEGRRHNGVT</sequence>
<feature type="transmembrane region" description="Helical" evidence="1">
    <location>
        <begin position="161"/>
        <end position="181"/>
    </location>
</feature>
<dbReference type="AlphaFoldDB" id="P94313"/>
<evidence type="ECO:0000256" key="1">
    <source>
        <dbReference type="SAM" id="Phobius"/>
    </source>
</evidence>
<proteinExistence type="predicted"/>